<dbReference type="EMBL" id="PSZP01000001">
    <property type="protein sequence ID" value="TCG12064.1"/>
    <property type="molecule type" value="Genomic_DNA"/>
</dbReference>
<evidence type="ECO:0000256" key="1">
    <source>
        <dbReference type="SAM" id="Phobius"/>
    </source>
</evidence>
<proteinExistence type="predicted"/>
<keyword evidence="3" id="KW-1185">Reference proteome</keyword>
<evidence type="ECO:0000313" key="2">
    <source>
        <dbReference type="EMBL" id="TCG12064.1"/>
    </source>
</evidence>
<name>A0A4R0XMV3_9MOLU</name>
<dbReference type="AlphaFoldDB" id="A0A4R0XMV3"/>
<evidence type="ECO:0000313" key="3">
    <source>
        <dbReference type="Proteomes" id="UP000291072"/>
    </source>
</evidence>
<feature type="transmembrane region" description="Helical" evidence="1">
    <location>
        <begin position="28"/>
        <end position="50"/>
    </location>
</feature>
<protein>
    <submittedName>
        <fullName evidence="2">Uncharacterized protein</fullName>
    </submittedName>
</protein>
<organism evidence="2 3">
    <name type="scientific">Mycoplasma todarodis</name>
    <dbReference type="NCBI Taxonomy" id="1937191"/>
    <lineage>
        <taxon>Bacteria</taxon>
        <taxon>Bacillati</taxon>
        <taxon>Mycoplasmatota</taxon>
        <taxon>Mollicutes</taxon>
        <taxon>Mycoplasmataceae</taxon>
        <taxon>Mycoplasma</taxon>
    </lineage>
</organism>
<comment type="caution">
    <text evidence="2">The sequence shown here is derived from an EMBL/GenBank/DDBJ whole genome shotgun (WGS) entry which is preliminary data.</text>
</comment>
<keyword evidence="1" id="KW-0472">Membrane</keyword>
<reference evidence="2 3" key="1">
    <citation type="submission" date="2018-02" db="EMBL/GenBank/DDBJ databases">
        <title>Mycoplasma marinum and Mycoplasma todarodis sp. nov., moderately halophilic and psychrotolerant mycoplasmas isolated from cephalopods.</title>
        <authorList>
            <person name="Viver T."/>
        </authorList>
    </citation>
    <scope>NUCLEOTIDE SEQUENCE [LARGE SCALE GENOMIC DNA]</scope>
    <source>
        <strain evidence="2 3">5H</strain>
    </source>
</reference>
<dbReference type="Proteomes" id="UP000291072">
    <property type="component" value="Unassembled WGS sequence"/>
</dbReference>
<dbReference type="RefSeq" id="WP_131613018.1">
    <property type="nucleotide sequence ID" value="NZ_PSZP01000001.1"/>
</dbReference>
<accession>A0A4R0XMV3</accession>
<feature type="transmembrane region" description="Helical" evidence="1">
    <location>
        <begin position="62"/>
        <end position="84"/>
    </location>
</feature>
<feature type="transmembrane region" description="Helical" evidence="1">
    <location>
        <begin position="146"/>
        <end position="168"/>
    </location>
</feature>
<gene>
    <name evidence="2" type="ORF">C4B25_00015</name>
</gene>
<keyword evidence="1" id="KW-0812">Transmembrane</keyword>
<sequence>MNKSNKNEKKLKANQNQYILLLSLKKRFLIMALLAFFFIAITTIVLSILASSINILKTEHTLILSLMICNIVSIILATSFLVWITILKGKNILLKYKSTLKIAFLLFWMSLLLGMIPNLLGFVIISKGDAVNYNSMYFNKLWYENWMKVILLLTFDVVVLLSSVIVLFETMKMSLIKQNREDWMNSGTRKNENNIIQLITTINPNYTGKEMNNVKRFTIKYIALNISLKAACIVAIVLINIFMRGTIFYLFQWLPISILVAQLLFDLYTYLIQFQVAKEKSKNILQKNINIFSHVVDLKDLKILNTENENEEPSSKAATMTTLFKENNVKQQKLIHEETVSVKIDDLNFCISHKIWTKKSMIAISYDKQQKSQLNNTSLRFWLSEILSPEIRSKVITEDISIGEKNFVVKEMEFSERKFTEFDKKIYFLVGIIASKIFNINLEDDNNEKNNQAKEIDVNTNVEKPVAVSAE</sequence>
<feature type="transmembrane region" description="Helical" evidence="1">
    <location>
        <begin position="249"/>
        <end position="272"/>
    </location>
</feature>
<keyword evidence="1" id="KW-1133">Transmembrane helix</keyword>
<feature type="transmembrane region" description="Helical" evidence="1">
    <location>
        <begin position="105"/>
        <end position="126"/>
    </location>
</feature>
<feature type="transmembrane region" description="Helical" evidence="1">
    <location>
        <begin position="221"/>
        <end position="243"/>
    </location>
</feature>